<feature type="signal peptide" evidence="1">
    <location>
        <begin position="1"/>
        <end position="28"/>
    </location>
</feature>
<proteinExistence type="predicted"/>
<dbReference type="SUPFAM" id="SSF51445">
    <property type="entry name" value="(Trans)glycosidases"/>
    <property type="match status" value="1"/>
</dbReference>
<evidence type="ECO:0000256" key="1">
    <source>
        <dbReference type="SAM" id="SignalP"/>
    </source>
</evidence>
<dbReference type="PANTHER" id="PTHR43576:SF3">
    <property type="entry name" value="ALPHA-L-ARABINOFURANOSIDASE C"/>
    <property type="match status" value="1"/>
</dbReference>
<dbReference type="GO" id="GO:0000272">
    <property type="term" value="P:polysaccharide catabolic process"/>
    <property type="evidence" value="ECO:0007669"/>
    <property type="project" value="TreeGrafter"/>
</dbReference>
<dbReference type="EMBL" id="CP036280">
    <property type="protein sequence ID" value="QDU72262.1"/>
    <property type="molecule type" value="Genomic_DNA"/>
</dbReference>
<dbReference type="InterPro" id="IPR017853">
    <property type="entry name" value="GH"/>
</dbReference>
<keyword evidence="2" id="KW-0326">Glycosidase</keyword>
<gene>
    <name evidence="2" type="ORF">Pan265_21260</name>
</gene>
<evidence type="ECO:0000313" key="3">
    <source>
        <dbReference type="Proteomes" id="UP000320386"/>
    </source>
</evidence>
<dbReference type="InterPro" id="IPR013780">
    <property type="entry name" value="Glyco_hydro_b"/>
</dbReference>
<accession>A0A518BZ58</accession>
<sequence length="553" mass="62662" precursor="true">MKRHYLNSWTVHSLVVCVALVVSASAWGQAGTGTEYDDAELPVAEAAGDRLVPAELVIREDVVLRPFEARMFGFNWNWFFANPMVVEPETNVLRDDFVEAMRGLSVPLQRMTGTESQYFQWRKATGPYAERQPFSLRPFHGSPAVRVGFGPLEWVRLMRRINPEVELVWCLNLYQDAAEDHADFAELMMYDGVGNPNGGVDWAAVRRNAGIEGPAPIILWELGNELDEPWHQDVIPDVEAYIERCGAAIEAVRSITPGARFAAHAVTAPWSEKKNLKKFGPDGHWKEWHRRVLEELGDEIDYMVFHPYYAGYPIPTVYRFVSDITDDIRRITGSDRIKIYFSEHARWPPRPSDGRPWSAYFHKSHSLEAVLAVSEFINLGHSRNDVAMMTYHILHGGPWRTIDRRPDGEGFFFTGIADLFNLYQSTMSGAVVESSLAGPETDVTSDSLRLSALVTRDDDRSGLTLFVVNRSASSTRRLRLTTLDGPYRLTDRWTIHHEDLDAHNTADDRPLAPRHQAYEEPGVLRSLDVSPQTITVLRLTRDDADAASRTTQR</sequence>
<dbReference type="EC" id="3.2.1.55" evidence="2"/>
<keyword evidence="2" id="KW-0378">Hydrolase</keyword>
<dbReference type="Gene3D" id="3.20.20.80">
    <property type="entry name" value="Glycosidases"/>
    <property type="match status" value="1"/>
</dbReference>
<dbReference type="Proteomes" id="UP000320386">
    <property type="component" value="Chromosome"/>
</dbReference>
<dbReference type="GO" id="GO:0046556">
    <property type="term" value="F:alpha-L-arabinofuranosidase activity"/>
    <property type="evidence" value="ECO:0007669"/>
    <property type="project" value="UniProtKB-EC"/>
</dbReference>
<dbReference type="AlphaFoldDB" id="A0A518BZ58"/>
<reference evidence="2 3" key="1">
    <citation type="submission" date="2019-02" db="EMBL/GenBank/DDBJ databases">
        <title>Deep-cultivation of Planctomycetes and their phenomic and genomic characterization uncovers novel biology.</title>
        <authorList>
            <person name="Wiegand S."/>
            <person name="Jogler M."/>
            <person name="Boedeker C."/>
            <person name="Pinto D."/>
            <person name="Vollmers J."/>
            <person name="Rivas-Marin E."/>
            <person name="Kohn T."/>
            <person name="Peeters S.H."/>
            <person name="Heuer A."/>
            <person name="Rast P."/>
            <person name="Oberbeckmann S."/>
            <person name="Bunk B."/>
            <person name="Jeske O."/>
            <person name="Meyerdierks A."/>
            <person name="Storesund J.E."/>
            <person name="Kallscheuer N."/>
            <person name="Luecker S."/>
            <person name="Lage O.M."/>
            <person name="Pohl T."/>
            <person name="Merkel B.J."/>
            <person name="Hornburger P."/>
            <person name="Mueller R.-W."/>
            <person name="Bruemmer F."/>
            <person name="Labrenz M."/>
            <person name="Spormann A.M."/>
            <person name="Op den Camp H."/>
            <person name="Overmann J."/>
            <person name="Amann R."/>
            <person name="Jetten M.S.M."/>
            <person name="Mascher T."/>
            <person name="Medema M.H."/>
            <person name="Devos D.P."/>
            <person name="Kaster A.-K."/>
            <person name="Ovreas L."/>
            <person name="Rohde M."/>
            <person name="Galperin M.Y."/>
            <person name="Jogler C."/>
        </authorList>
    </citation>
    <scope>NUCLEOTIDE SEQUENCE [LARGE SCALE GENOMIC DNA]</scope>
    <source>
        <strain evidence="2 3">Pan265</strain>
    </source>
</reference>
<dbReference type="PANTHER" id="PTHR43576">
    <property type="entry name" value="ALPHA-L-ARABINOFURANOSIDASE C-RELATED"/>
    <property type="match status" value="1"/>
</dbReference>
<organism evidence="2 3">
    <name type="scientific">Mucisphaera calidilacus</name>
    <dbReference type="NCBI Taxonomy" id="2527982"/>
    <lineage>
        <taxon>Bacteria</taxon>
        <taxon>Pseudomonadati</taxon>
        <taxon>Planctomycetota</taxon>
        <taxon>Phycisphaerae</taxon>
        <taxon>Phycisphaerales</taxon>
        <taxon>Phycisphaeraceae</taxon>
        <taxon>Mucisphaera</taxon>
    </lineage>
</organism>
<keyword evidence="3" id="KW-1185">Reference proteome</keyword>
<dbReference type="SUPFAM" id="SSF51011">
    <property type="entry name" value="Glycosyl hydrolase domain"/>
    <property type="match status" value="1"/>
</dbReference>
<protein>
    <submittedName>
        <fullName evidence="2">Intracellular exo-alpha-(1-&gt;5)-L-arabinofuranosidase</fullName>
        <ecNumber evidence="2">3.2.1.55</ecNumber>
    </submittedName>
</protein>
<evidence type="ECO:0000313" key="2">
    <source>
        <dbReference type="EMBL" id="QDU72262.1"/>
    </source>
</evidence>
<keyword evidence="1" id="KW-0732">Signal</keyword>
<dbReference type="KEGG" id="mcad:Pan265_21260"/>
<feature type="chain" id="PRO_5021800104" evidence="1">
    <location>
        <begin position="29"/>
        <end position="553"/>
    </location>
</feature>
<dbReference type="Gene3D" id="2.60.40.1180">
    <property type="entry name" value="Golgi alpha-mannosidase II"/>
    <property type="match status" value="1"/>
</dbReference>
<name>A0A518BZ58_9BACT</name>